<dbReference type="SUPFAM" id="SSF55826">
    <property type="entry name" value="YbaK/ProRS associated domain"/>
    <property type="match status" value="1"/>
</dbReference>
<dbReference type="InterPro" id="IPR036754">
    <property type="entry name" value="YbaK/aa-tRNA-synt-asso_dom_sf"/>
</dbReference>
<evidence type="ECO:0000313" key="2">
    <source>
        <dbReference type="EMBL" id="GAA1903577.1"/>
    </source>
</evidence>
<dbReference type="Proteomes" id="UP001500784">
    <property type="component" value="Unassembled WGS sequence"/>
</dbReference>
<sequence length="167" mass="17142">MAFASVAGMENPQWAAAAALVEQALAERGSAAQPVVTNGSARTAAEAAQTLGCEVGAIGNSLVFMADGEPLLVITSGAHRVDTAALARRLGKQRIKRATPDQVREATGQEIGGVAPVGHPAPVETVIDRDLGGYPEVWVAAGTPYTVFRTALAELVRLTGGTVVQVD</sequence>
<dbReference type="PANTHER" id="PTHR30411:SF1">
    <property type="entry name" value="CYTOPLASMIC PROTEIN"/>
    <property type="match status" value="1"/>
</dbReference>
<dbReference type="InterPro" id="IPR007214">
    <property type="entry name" value="YbaK/aa-tRNA-synth-assoc-dom"/>
</dbReference>
<name>A0ABP5A9T0_9MICC</name>
<comment type="caution">
    <text evidence="2">The sequence shown here is derived from an EMBL/GenBank/DDBJ whole genome shotgun (WGS) entry which is preliminary data.</text>
</comment>
<dbReference type="CDD" id="cd04333">
    <property type="entry name" value="ProX_deacylase"/>
    <property type="match status" value="1"/>
</dbReference>
<accession>A0ABP5A9T0</accession>
<protein>
    <submittedName>
        <fullName evidence="2">YbaK/EbsC family protein</fullName>
    </submittedName>
</protein>
<dbReference type="PANTHER" id="PTHR30411">
    <property type="entry name" value="CYTOPLASMIC PROTEIN"/>
    <property type="match status" value="1"/>
</dbReference>
<evidence type="ECO:0000313" key="3">
    <source>
        <dbReference type="Proteomes" id="UP001500784"/>
    </source>
</evidence>
<dbReference type="Gene3D" id="3.90.960.10">
    <property type="entry name" value="YbaK/aminoacyl-tRNA synthetase-associated domain"/>
    <property type="match status" value="1"/>
</dbReference>
<dbReference type="EMBL" id="BAAALV010000001">
    <property type="protein sequence ID" value="GAA1903577.1"/>
    <property type="molecule type" value="Genomic_DNA"/>
</dbReference>
<proteinExistence type="predicted"/>
<keyword evidence="3" id="KW-1185">Reference proteome</keyword>
<dbReference type="Pfam" id="PF04073">
    <property type="entry name" value="tRNA_edit"/>
    <property type="match status" value="1"/>
</dbReference>
<reference evidence="3" key="1">
    <citation type="journal article" date="2019" name="Int. J. Syst. Evol. Microbiol.">
        <title>The Global Catalogue of Microorganisms (GCM) 10K type strain sequencing project: providing services to taxonomists for standard genome sequencing and annotation.</title>
        <authorList>
            <consortium name="The Broad Institute Genomics Platform"/>
            <consortium name="The Broad Institute Genome Sequencing Center for Infectious Disease"/>
            <person name="Wu L."/>
            <person name="Ma J."/>
        </authorList>
    </citation>
    <scope>NUCLEOTIDE SEQUENCE [LARGE SCALE GENOMIC DNA]</scope>
    <source>
        <strain evidence="3">JCM 13316</strain>
    </source>
</reference>
<gene>
    <name evidence="2" type="ORF">GCM10009688_04530</name>
</gene>
<feature type="domain" description="YbaK/aminoacyl-tRNA synthetase-associated" evidence="1">
    <location>
        <begin position="40"/>
        <end position="158"/>
    </location>
</feature>
<evidence type="ECO:0000259" key="1">
    <source>
        <dbReference type="Pfam" id="PF04073"/>
    </source>
</evidence>
<organism evidence="2 3">
    <name type="scientific">Arthrobacter gandavensis</name>
    <dbReference type="NCBI Taxonomy" id="169960"/>
    <lineage>
        <taxon>Bacteria</taxon>
        <taxon>Bacillati</taxon>
        <taxon>Actinomycetota</taxon>
        <taxon>Actinomycetes</taxon>
        <taxon>Micrococcales</taxon>
        <taxon>Micrococcaceae</taxon>
        <taxon>Arthrobacter</taxon>
    </lineage>
</organism>